<organism evidence="1 2">
    <name type="scientific">Ancylostoma ceylanicum</name>
    <dbReference type="NCBI Taxonomy" id="53326"/>
    <lineage>
        <taxon>Eukaryota</taxon>
        <taxon>Metazoa</taxon>
        <taxon>Ecdysozoa</taxon>
        <taxon>Nematoda</taxon>
        <taxon>Chromadorea</taxon>
        <taxon>Rhabditida</taxon>
        <taxon>Rhabditina</taxon>
        <taxon>Rhabditomorpha</taxon>
        <taxon>Strongyloidea</taxon>
        <taxon>Ancylostomatidae</taxon>
        <taxon>Ancylostomatinae</taxon>
        <taxon>Ancylostoma</taxon>
    </lineage>
</organism>
<reference evidence="2" key="1">
    <citation type="journal article" date="2015" name="Nat. Genet.">
        <title>The genome and transcriptome of the zoonotic hookworm Ancylostoma ceylanicum identify infection-specific gene families.</title>
        <authorList>
            <person name="Schwarz E.M."/>
            <person name="Hu Y."/>
            <person name="Antoshechkin I."/>
            <person name="Miller M.M."/>
            <person name="Sternberg P.W."/>
            <person name="Aroian R.V."/>
        </authorList>
    </citation>
    <scope>NUCLEOTIDE SEQUENCE</scope>
    <source>
        <strain evidence="2">HY135</strain>
    </source>
</reference>
<sequence length="66" mass="7640">MCYNQSFRPRSSLFRCSIQRTHFFRSSARTAYVLLFAFIAFDEDQLLGHVRSRVAIEKPKASNVPA</sequence>
<protein>
    <submittedName>
        <fullName evidence="1">Uncharacterized protein</fullName>
    </submittedName>
</protein>
<evidence type="ECO:0000313" key="1">
    <source>
        <dbReference type="EMBL" id="EYC32699.1"/>
    </source>
</evidence>
<accession>A0A016VYM8</accession>
<dbReference type="AlphaFoldDB" id="A0A016VYM8"/>
<evidence type="ECO:0000313" key="2">
    <source>
        <dbReference type="Proteomes" id="UP000024635"/>
    </source>
</evidence>
<dbReference type="Proteomes" id="UP000024635">
    <property type="component" value="Unassembled WGS sequence"/>
</dbReference>
<gene>
    <name evidence="1" type="primary">Acey_s0002.g1051</name>
    <name evidence="1" type="ORF">Y032_0002g1051</name>
</gene>
<comment type="caution">
    <text evidence="1">The sequence shown here is derived from an EMBL/GenBank/DDBJ whole genome shotgun (WGS) entry which is preliminary data.</text>
</comment>
<name>A0A016VYM8_9BILA</name>
<proteinExistence type="predicted"/>
<keyword evidence="2" id="KW-1185">Reference proteome</keyword>
<dbReference type="EMBL" id="JARK01001338">
    <property type="protein sequence ID" value="EYC32699.1"/>
    <property type="molecule type" value="Genomic_DNA"/>
</dbReference>